<gene>
    <name evidence="2" type="ORF">EP13_19040</name>
</gene>
<keyword evidence="3" id="KW-1185">Reference proteome</keyword>
<organism evidence="2 3">
    <name type="scientific">Alteromonas australica</name>
    <dbReference type="NCBI Taxonomy" id="589873"/>
    <lineage>
        <taxon>Bacteria</taxon>
        <taxon>Pseudomonadati</taxon>
        <taxon>Pseudomonadota</taxon>
        <taxon>Gammaproteobacteria</taxon>
        <taxon>Alteromonadales</taxon>
        <taxon>Alteromonadaceae</taxon>
        <taxon>Alteromonas/Salinimonas group</taxon>
        <taxon>Alteromonas</taxon>
    </lineage>
</organism>
<protein>
    <recommendedName>
        <fullName evidence="1">Integrase DNA-binding domain-containing protein</fullName>
    </recommendedName>
</protein>
<sequence>MYLYLKSKGTASWIIRYQLFGKRRQYKIGGYGKGHEELLDLEDAIKFRIDCRQKLNDGLDPKLDF</sequence>
<dbReference type="Gene3D" id="3.30.160.390">
    <property type="entry name" value="Integrase, DNA-binding domain"/>
    <property type="match status" value="1"/>
</dbReference>
<feature type="domain" description="Integrase DNA-binding" evidence="1">
    <location>
        <begin position="2"/>
        <end position="62"/>
    </location>
</feature>
<reference evidence="2 3" key="1">
    <citation type="submission" date="2014-06" db="EMBL/GenBank/DDBJ databases">
        <title>Genomes of Alteromonas australica, a world apart.</title>
        <authorList>
            <person name="Gonzaga A."/>
            <person name="Lopez-Perez M."/>
            <person name="Rodriguez-Valera F."/>
        </authorList>
    </citation>
    <scope>NUCLEOTIDE SEQUENCE [LARGE SCALE GENOMIC DNA]</scope>
    <source>
        <strain evidence="2 3">H 17</strain>
    </source>
</reference>
<dbReference type="InterPro" id="IPR038488">
    <property type="entry name" value="Integrase_DNA-bd_sf"/>
</dbReference>
<evidence type="ECO:0000313" key="3">
    <source>
        <dbReference type="Proteomes" id="UP000056090"/>
    </source>
</evidence>
<dbReference type="AlphaFoldDB" id="A0A075P136"/>
<evidence type="ECO:0000313" key="2">
    <source>
        <dbReference type="EMBL" id="AIG00610.1"/>
    </source>
</evidence>
<accession>A0A075P136</accession>
<dbReference type="Pfam" id="PF13356">
    <property type="entry name" value="Arm-DNA-bind_3"/>
    <property type="match status" value="1"/>
</dbReference>
<dbReference type="KEGG" id="aal:EP13_19040"/>
<dbReference type="EMBL" id="CP008849">
    <property type="protein sequence ID" value="AIG00610.1"/>
    <property type="molecule type" value="Genomic_DNA"/>
</dbReference>
<proteinExistence type="predicted"/>
<evidence type="ECO:0000259" key="1">
    <source>
        <dbReference type="Pfam" id="PF13356"/>
    </source>
</evidence>
<dbReference type="Proteomes" id="UP000056090">
    <property type="component" value="Chromosome"/>
</dbReference>
<dbReference type="InterPro" id="IPR025166">
    <property type="entry name" value="Integrase_DNA_bind_dom"/>
</dbReference>
<name>A0A075P136_9ALTE</name>